<sequence length="135" mass="15316">MHELVLRINEPEKCYVFARNAVRKGHPELATQAYRRAVDLRAEQHDTGSEAEFAAVRAIYAYEEALSHLRGKRTRATGTWQMVNRLGVLVALAKRLESRNGEDVSPALKELAMEDYSFEAVRNAYPDAFEHQQAA</sequence>
<evidence type="ECO:0000313" key="1">
    <source>
        <dbReference type="EMBL" id="GHD28735.1"/>
    </source>
</evidence>
<gene>
    <name evidence="1" type="ORF">GCM10007053_08420</name>
</gene>
<keyword evidence="2" id="KW-1185">Reference proteome</keyword>
<dbReference type="RefSeq" id="WP_189475407.1">
    <property type="nucleotide sequence ID" value="NZ_BMYM01000001.1"/>
</dbReference>
<organism evidence="1 2">
    <name type="scientific">Parahalioglobus pacificus</name>
    <dbReference type="NCBI Taxonomy" id="930806"/>
    <lineage>
        <taxon>Bacteria</taxon>
        <taxon>Pseudomonadati</taxon>
        <taxon>Pseudomonadota</taxon>
        <taxon>Gammaproteobacteria</taxon>
        <taxon>Cellvibrionales</taxon>
        <taxon>Halieaceae</taxon>
        <taxon>Parahalioglobus</taxon>
    </lineage>
</organism>
<reference evidence="1" key="1">
    <citation type="journal article" date="2014" name="Int. J. Syst. Evol. Microbiol.">
        <title>Complete genome sequence of Corynebacterium casei LMG S-19264T (=DSM 44701T), isolated from a smear-ripened cheese.</title>
        <authorList>
            <consortium name="US DOE Joint Genome Institute (JGI-PGF)"/>
            <person name="Walter F."/>
            <person name="Albersmeier A."/>
            <person name="Kalinowski J."/>
            <person name="Ruckert C."/>
        </authorList>
    </citation>
    <scope>NUCLEOTIDE SEQUENCE</scope>
    <source>
        <strain evidence="1">KCTC 23430</strain>
    </source>
</reference>
<evidence type="ECO:0000313" key="2">
    <source>
        <dbReference type="Proteomes" id="UP000644693"/>
    </source>
</evidence>
<dbReference type="EMBL" id="BMYM01000001">
    <property type="protein sequence ID" value="GHD28735.1"/>
    <property type="molecule type" value="Genomic_DNA"/>
</dbReference>
<dbReference type="Proteomes" id="UP000644693">
    <property type="component" value="Unassembled WGS sequence"/>
</dbReference>
<reference evidence="1" key="2">
    <citation type="submission" date="2020-09" db="EMBL/GenBank/DDBJ databases">
        <authorList>
            <person name="Sun Q."/>
            <person name="Kim S."/>
        </authorList>
    </citation>
    <scope>NUCLEOTIDE SEQUENCE</scope>
    <source>
        <strain evidence="1">KCTC 23430</strain>
    </source>
</reference>
<name>A0A918XF97_9GAMM</name>
<dbReference type="AlphaFoldDB" id="A0A918XF97"/>
<protein>
    <submittedName>
        <fullName evidence="1">Uncharacterized protein</fullName>
    </submittedName>
</protein>
<accession>A0A918XF97</accession>
<proteinExistence type="predicted"/>
<comment type="caution">
    <text evidence="1">The sequence shown here is derived from an EMBL/GenBank/DDBJ whole genome shotgun (WGS) entry which is preliminary data.</text>
</comment>